<reference evidence="2" key="1">
    <citation type="submission" date="2022-11" db="UniProtKB">
        <authorList>
            <consortium name="WormBaseParasite"/>
        </authorList>
    </citation>
    <scope>IDENTIFICATION</scope>
</reference>
<accession>A0A915L5T8</accession>
<name>A0A915L5T8_ROMCU</name>
<dbReference type="AlphaFoldDB" id="A0A915L5T8"/>
<sequence>MGAKLRNILGAKVRQASKKYAQDSTFTQTALLDSLPYVTGQLTTGLRYKTGFKLADLLVKCTFGGLACDMGRDFNVWNNLAVGNCFTYNHWNSTNLKWGRRPGRSSVRLKGFKLLSAMKNVRSASLLNI</sequence>
<proteinExistence type="predicted"/>
<organism evidence="1 2">
    <name type="scientific">Romanomermis culicivorax</name>
    <name type="common">Nematode worm</name>
    <dbReference type="NCBI Taxonomy" id="13658"/>
    <lineage>
        <taxon>Eukaryota</taxon>
        <taxon>Metazoa</taxon>
        <taxon>Ecdysozoa</taxon>
        <taxon>Nematoda</taxon>
        <taxon>Enoplea</taxon>
        <taxon>Dorylaimia</taxon>
        <taxon>Mermithida</taxon>
        <taxon>Mermithoidea</taxon>
        <taxon>Mermithidae</taxon>
        <taxon>Romanomermis</taxon>
    </lineage>
</organism>
<protein>
    <submittedName>
        <fullName evidence="2">Uncharacterized protein</fullName>
    </submittedName>
</protein>
<keyword evidence="1" id="KW-1185">Reference proteome</keyword>
<evidence type="ECO:0000313" key="1">
    <source>
        <dbReference type="Proteomes" id="UP000887565"/>
    </source>
</evidence>
<dbReference type="Proteomes" id="UP000887565">
    <property type="component" value="Unplaced"/>
</dbReference>
<dbReference type="Gene3D" id="2.60.470.10">
    <property type="entry name" value="Acid-sensing ion channels like domains"/>
    <property type="match status" value="1"/>
</dbReference>
<dbReference type="WBParaSite" id="nRc.2.0.1.t45888-RA">
    <property type="protein sequence ID" value="nRc.2.0.1.t45888-RA"/>
    <property type="gene ID" value="nRc.2.0.1.g45888"/>
</dbReference>
<evidence type="ECO:0000313" key="2">
    <source>
        <dbReference type="WBParaSite" id="nRc.2.0.1.t45888-RA"/>
    </source>
</evidence>